<gene>
    <name evidence="2" type="ORF">VNI00_016015</name>
</gene>
<feature type="region of interest" description="Disordered" evidence="1">
    <location>
        <begin position="235"/>
        <end position="421"/>
    </location>
</feature>
<feature type="compositionally biased region" description="Polar residues" evidence="1">
    <location>
        <begin position="347"/>
        <end position="357"/>
    </location>
</feature>
<feature type="compositionally biased region" description="Polar residues" evidence="1">
    <location>
        <begin position="235"/>
        <end position="247"/>
    </location>
</feature>
<evidence type="ECO:0000313" key="2">
    <source>
        <dbReference type="EMBL" id="KAK7025379.1"/>
    </source>
</evidence>
<protein>
    <submittedName>
        <fullName evidence="2">Uncharacterized protein</fullName>
    </submittedName>
</protein>
<dbReference type="AlphaFoldDB" id="A0AAW0BGG1"/>
<evidence type="ECO:0000256" key="1">
    <source>
        <dbReference type="SAM" id="MobiDB-lite"/>
    </source>
</evidence>
<feature type="compositionally biased region" description="Basic and acidic residues" evidence="1">
    <location>
        <begin position="328"/>
        <end position="337"/>
    </location>
</feature>
<reference evidence="2 3" key="1">
    <citation type="submission" date="2024-01" db="EMBL/GenBank/DDBJ databases">
        <title>A draft genome for a cacao thread blight-causing isolate of Paramarasmius palmivorus.</title>
        <authorList>
            <person name="Baruah I.K."/>
            <person name="Bukari Y."/>
            <person name="Amoako-Attah I."/>
            <person name="Meinhardt L.W."/>
            <person name="Bailey B.A."/>
            <person name="Cohen S.P."/>
        </authorList>
    </citation>
    <scope>NUCLEOTIDE SEQUENCE [LARGE SCALE GENOMIC DNA]</scope>
    <source>
        <strain evidence="2 3">GH-12</strain>
    </source>
</reference>
<dbReference type="Proteomes" id="UP001383192">
    <property type="component" value="Unassembled WGS sequence"/>
</dbReference>
<accession>A0AAW0BGG1</accession>
<organism evidence="2 3">
    <name type="scientific">Paramarasmius palmivorus</name>
    <dbReference type="NCBI Taxonomy" id="297713"/>
    <lineage>
        <taxon>Eukaryota</taxon>
        <taxon>Fungi</taxon>
        <taxon>Dikarya</taxon>
        <taxon>Basidiomycota</taxon>
        <taxon>Agaricomycotina</taxon>
        <taxon>Agaricomycetes</taxon>
        <taxon>Agaricomycetidae</taxon>
        <taxon>Agaricales</taxon>
        <taxon>Marasmiineae</taxon>
        <taxon>Marasmiaceae</taxon>
        <taxon>Paramarasmius</taxon>
    </lineage>
</organism>
<feature type="compositionally biased region" description="Low complexity" evidence="1">
    <location>
        <begin position="269"/>
        <end position="292"/>
    </location>
</feature>
<sequence length="437" mass="47110">MGKDRYDNASPQELEEYAQKAADHNEAVRKESKHIYHNQKLLPAFFHDTAKWLSGSGEEGKVGNLAFVGLGAYRDENEVIQYFNVDCGPDKGTGFVGRASFEAMYTDWKAVIPSVVPPNNIQLSPESIELPLVDEDNTTLNEKREILARYIMAHYQATFGRTNIDWESLAEAFTTQPTGFSPRNPVHFTKDEVDAAIVFFRATPTFLKSSPNSADSQKAGNGLQGPATQAITAANDTEPGSSISSDVPRSHTPPTSPISDAPSPPSTPSPSTRAIDTPTSTSNTGTNSGTKTLVPARSLLSSHPTDSDKQLAGTNTTTRTQHPAHPPSPDHHVAEKPGRKKRKLATNCLSGSSTNVPQKKKRTVSASTTSNPSADVPPKTRKRRTVSAPVSNDNLLRRSTRRVAGETKDSSTKSSQVVVSSGKGWLVVAEPIPDATE</sequence>
<comment type="caution">
    <text evidence="2">The sequence shown here is derived from an EMBL/GenBank/DDBJ whole genome shotgun (WGS) entry which is preliminary data.</text>
</comment>
<keyword evidence="3" id="KW-1185">Reference proteome</keyword>
<feature type="compositionally biased region" description="Polar residues" evidence="1">
    <location>
        <begin position="312"/>
        <end position="321"/>
    </location>
</feature>
<evidence type="ECO:0000313" key="3">
    <source>
        <dbReference type="Proteomes" id="UP001383192"/>
    </source>
</evidence>
<dbReference type="EMBL" id="JAYKXP010000115">
    <property type="protein sequence ID" value="KAK7025379.1"/>
    <property type="molecule type" value="Genomic_DNA"/>
</dbReference>
<proteinExistence type="predicted"/>
<feature type="compositionally biased region" description="Low complexity" evidence="1">
    <location>
        <begin position="412"/>
        <end position="421"/>
    </location>
</feature>
<feature type="compositionally biased region" description="Polar residues" evidence="1">
    <location>
        <begin position="364"/>
        <end position="373"/>
    </location>
</feature>
<name>A0AAW0BGG1_9AGAR</name>